<feature type="transmembrane region" description="Helical" evidence="2">
    <location>
        <begin position="123"/>
        <end position="142"/>
    </location>
</feature>
<protein>
    <submittedName>
        <fullName evidence="3">Uncharacterized protein</fullName>
    </submittedName>
</protein>
<evidence type="ECO:0000256" key="2">
    <source>
        <dbReference type="SAM" id="Phobius"/>
    </source>
</evidence>
<keyword evidence="2" id="KW-1133">Transmembrane helix</keyword>
<proteinExistence type="predicted"/>
<keyword evidence="2" id="KW-0472">Membrane</keyword>
<feature type="compositionally biased region" description="Basic and acidic residues" evidence="1">
    <location>
        <begin position="471"/>
        <end position="487"/>
    </location>
</feature>
<keyword evidence="4" id="KW-1185">Reference proteome</keyword>
<dbReference type="AlphaFoldDB" id="A0A067TF47"/>
<dbReference type="HOGENOM" id="CLU_476524_0_0_1"/>
<evidence type="ECO:0000313" key="4">
    <source>
        <dbReference type="Proteomes" id="UP000027222"/>
    </source>
</evidence>
<organism evidence="3 4">
    <name type="scientific">Galerina marginata (strain CBS 339.88)</name>
    <dbReference type="NCBI Taxonomy" id="685588"/>
    <lineage>
        <taxon>Eukaryota</taxon>
        <taxon>Fungi</taxon>
        <taxon>Dikarya</taxon>
        <taxon>Basidiomycota</taxon>
        <taxon>Agaricomycotina</taxon>
        <taxon>Agaricomycetes</taxon>
        <taxon>Agaricomycetidae</taxon>
        <taxon>Agaricales</taxon>
        <taxon>Agaricineae</taxon>
        <taxon>Strophariaceae</taxon>
        <taxon>Galerina</taxon>
    </lineage>
</organism>
<evidence type="ECO:0000256" key="1">
    <source>
        <dbReference type="SAM" id="MobiDB-lite"/>
    </source>
</evidence>
<feature type="transmembrane region" description="Helical" evidence="2">
    <location>
        <begin position="21"/>
        <end position="45"/>
    </location>
</feature>
<dbReference type="Proteomes" id="UP000027222">
    <property type="component" value="Unassembled WGS sequence"/>
</dbReference>
<dbReference type="OrthoDB" id="3227921at2759"/>
<gene>
    <name evidence="3" type="ORF">GALMADRAFT_278715</name>
</gene>
<dbReference type="EMBL" id="KL142376">
    <property type="protein sequence ID" value="KDR77608.1"/>
    <property type="molecule type" value="Genomic_DNA"/>
</dbReference>
<accession>A0A067TF47</accession>
<feature type="region of interest" description="Disordered" evidence="1">
    <location>
        <begin position="468"/>
        <end position="508"/>
    </location>
</feature>
<keyword evidence="2" id="KW-0812">Transmembrane</keyword>
<feature type="transmembrane region" description="Helical" evidence="2">
    <location>
        <begin position="57"/>
        <end position="77"/>
    </location>
</feature>
<reference evidence="4" key="1">
    <citation type="journal article" date="2014" name="Proc. Natl. Acad. Sci. U.S.A.">
        <title>Extensive sampling of basidiomycete genomes demonstrates inadequacy of the white-rot/brown-rot paradigm for wood decay fungi.</title>
        <authorList>
            <person name="Riley R."/>
            <person name="Salamov A.A."/>
            <person name="Brown D.W."/>
            <person name="Nagy L.G."/>
            <person name="Floudas D."/>
            <person name="Held B.W."/>
            <person name="Levasseur A."/>
            <person name="Lombard V."/>
            <person name="Morin E."/>
            <person name="Otillar R."/>
            <person name="Lindquist E.A."/>
            <person name="Sun H."/>
            <person name="LaButti K.M."/>
            <person name="Schmutz J."/>
            <person name="Jabbour D."/>
            <person name="Luo H."/>
            <person name="Baker S.E."/>
            <person name="Pisabarro A.G."/>
            <person name="Walton J.D."/>
            <person name="Blanchette R.A."/>
            <person name="Henrissat B."/>
            <person name="Martin F."/>
            <person name="Cullen D."/>
            <person name="Hibbett D.S."/>
            <person name="Grigoriev I.V."/>
        </authorList>
    </citation>
    <scope>NUCLEOTIDE SEQUENCE [LARGE SCALE GENOMIC DNA]</scope>
    <source>
        <strain evidence="4">CBS 339.88</strain>
    </source>
</reference>
<name>A0A067TF47_GALM3</name>
<sequence length="508" mass="56856">MHIPRIVDALFFHDNPSIVEWRFFVIPIDLALILFETAAIAFYAHKLGLFTWYPETLILHIAFSWVVFGGLSLLAIFRIATLFRSWRTPFKPFFILWDKSRQSASPMSVIKMLFGREVWDKQFAFRAILGIIFLGGIFFYILTNVIYGPLREDALSPVKEIRAFRTPADFKIDPPIWNIIPFALILADNPAEVIFSAVDVVPIWSPTVRENLQSPCSKFLHETGEASFQCTMVDPVSYAPLTSLLISANFSKLGTGILLESPTPALNFMIGTANESVPPIAGTTSPFALIPGVNLVGAITLEIRETFTKSALATLGIFTSSVSFWTSRITSVYPDPSQSVTLSENISTLRLFFQEDLSDFRVLVDYRDNSVVSGFSDVGGLWTTLSGIFTLFFGGSLLSIIYGSKPLSLFGIAHRFHREQMAEQFKEKYPQLESETKSRQSEGLLAFLQDHFLELDFLNDQVGANITTNLGDEKSSIPDRPESRDIESGSNDRVFEDQKNSNGPVYDA</sequence>
<evidence type="ECO:0000313" key="3">
    <source>
        <dbReference type="EMBL" id="KDR77608.1"/>
    </source>
</evidence>